<keyword evidence="3" id="KW-0732">Signal</keyword>
<dbReference type="CDD" id="cd08977">
    <property type="entry name" value="SusD"/>
    <property type="match status" value="1"/>
</dbReference>
<proteinExistence type="inferred from homology"/>
<dbReference type="Gene3D" id="1.25.40.390">
    <property type="match status" value="1"/>
</dbReference>
<dbReference type="OrthoDB" id="697229at2"/>
<comment type="similarity">
    <text evidence="2">Belongs to the SusD family.</text>
</comment>
<dbReference type="PROSITE" id="PS51257">
    <property type="entry name" value="PROKAR_LIPOPROTEIN"/>
    <property type="match status" value="1"/>
</dbReference>
<feature type="domain" description="SusD-like N-terminal" evidence="7">
    <location>
        <begin position="22"/>
        <end position="225"/>
    </location>
</feature>
<dbReference type="EMBL" id="RIAR02000001">
    <property type="protein sequence ID" value="NSL88015.1"/>
    <property type="molecule type" value="Genomic_DNA"/>
</dbReference>
<evidence type="ECO:0000313" key="8">
    <source>
        <dbReference type="EMBL" id="NSL88015.1"/>
    </source>
</evidence>
<evidence type="ECO:0000259" key="6">
    <source>
        <dbReference type="Pfam" id="PF07980"/>
    </source>
</evidence>
<evidence type="ECO:0000256" key="5">
    <source>
        <dbReference type="ARBA" id="ARBA00023237"/>
    </source>
</evidence>
<dbReference type="Proteomes" id="UP000281028">
    <property type="component" value="Unassembled WGS sequence"/>
</dbReference>
<evidence type="ECO:0000256" key="1">
    <source>
        <dbReference type="ARBA" id="ARBA00004442"/>
    </source>
</evidence>
<evidence type="ECO:0000256" key="2">
    <source>
        <dbReference type="ARBA" id="ARBA00006275"/>
    </source>
</evidence>
<protein>
    <submittedName>
        <fullName evidence="8">RagB/SusD family nutrient uptake outer membrane protein</fullName>
    </submittedName>
</protein>
<dbReference type="Pfam" id="PF14322">
    <property type="entry name" value="SusD-like_3"/>
    <property type="match status" value="1"/>
</dbReference>
<evidence type="ECO:0000313" key="9">
    <source>
        <dbReference type="Proteomes" id="UP000281028"/>
    </source>
</evidence>
<evidence type="ECO:0000259" key="7">
    <source>
        <dbReference type="Pfam" id="PF14322"/>
    </source>
</evidence>
<feature type="domain" description="RagB/SusD" evidence="6">
    <location>
        <begin position="302"/>
        <end position="406"/>
    </location>
</feature>
<dbReference type="SUPFAM" id="SSF48452">
    <property type="entry name" value="TPR-like"/>
    <property type="match status" value="1"/>
</dbReference>
<comment type="subcellular location">
    <subcellularLocation>
        <location evidence="1">Cell outer membrane</location>
    </subcellularLocation>
</comment>
<keyword evidence="9" id="KW-1185">Reference proteome</keyword>
<dbReference type="AlphaFoldDB" id="A0A433WH72"/>
<organism evidence="8 9">
    <name type="scientific">Chitinophaga solisilvae</name>
    <dbReference type="NCBI Taxonomy" id="1233460"/>
    <lineage>
        <taxon>Bacteria</taxon>
        <taxon>Pseudomonadati</taxon>
        <taxon>Bacteroidota</taxon>
        <taxon>Chitinophagia</taxon>
        <taxon>Chitinophagales</taxon>
        <taxon>Chitinophagaceae</taxon>
        <taxon>Chitinophaga</taxon>
    </lineage>
</organism>
<name>A0A433WH72_9BACT</name>
<evidence type="ECO:0000256" key="4">
    <source>
        <dbReference type="ARBA" id="ARBA00023136"/>
    </source>
</evidence>
<accession>A0A433WH72</accession>
<evidence type="ECO:0000256" key="3">
    <source>
        <dbReference type="ARBA" id="ARBA00022729"/>
    </source>
</evidence>
<reference evidence="8" key="1">
    <citation type="submission" date="2020-05" db="EMBL/GenBank/DDBJ databases">
        <title>Chitinophaga laudate sp. nov., isolated from a tropical peat swamp.</title>
        <authorList>
            <person name="Goh C.B.S."/>
            <person name="Lee M.S."/>
            <person name="Parimannan S."/>
            <person name="Pasbakhsh P."/>
            <person name="Yule C.M."/>
            <person name="Rajandas H."/>
            <person name="Loke S."/>
            <person name="Croft L."/>
            <person name="Tan J.B.L."/>
        </authorList>
    </citation>
    <scope>NUCLEOTIDE SEQUENCE</scope>
    <source>
        <strain evidence="8">Mgbs1</strain>
    </source>
</reference>
<keyword evidence="4" id="KW-0472">Membrane</keyword>
<dbReference type="InterPro" id="IPR033985">
    <property type="entry name" value="SusD-like_N"/>
</dbReference>
<keyword evidence="5" id="KW-0998">Cell outer membrane</keyword>
<sequence>MRKVIYTAGLIGALAAFSSCKKYLDIVPTGKVIPTTAEDFRKELDAAYASTDGDKGLASFRSDEIRLNDARSTEVNQLQPNYQWDENGGGSSGKTYQWRTKYQQIFYANDIIHSVPGIKEGTEEQKNQLIGEALLLRAMIHFNLVNLYGKPYNEATYATDKAVPMVLEIDMEKERRRNTVKEIYDQVRSDVEKGLSLVNVDQFETLNSYRFTRTAGYALAARVYLYTHQWDKSLAAAKAVLEKKSTLIDFNTSNTLPTLYNSPESILALEQHYNSGVFMQGAFVSDKLYALYNATGDLRPNLYYKKDSKNNNIIIKVANSNSYRQSFRVAEMYLIAAEASAQLNQPAQALNYLNQLKKNRLTPDFYQTETVRTAPLTGAALLNEIYDERARELSFEGHRWFDLRRTSQPEISHTVKGKTVVLQAGDPRYTIKIPTEAVVNNPLLTD</sequence>
<dbReference type="Pfam" id="PF07980">
    <property type="entry name" value="SusD_RagB"/>
    <property type="match status" value="1"/>
</dbReference>
<dbReference type="InterPro" id="IPR011990">
    <property type="entry name" value="TPR-like_helical_dom_sf"/>
</dbReference>
<dbReference type="InterPro" id="IPR012944">
    <property type="entry name" value="SusD_RagB_dom"/>
</dbReference>
<dbReference type="GO" id="GO:0009279">
    <property type="term" value="C:cell outer membrane"/>
    <property type="evidence" value="ECO:0007669"/>
    <property type="project" value="UniProtKB-SubCell"/>
</dbReference>
<comment type="caution">
    <text evidence="8">The sequence shown here is derived from an EMBL/GenBank/DDBJ whole genome shotgun (WGS) entry which is preliminary data.</text>
</comment>
<gene>
    <name evidence="8" type="ORF">ECE50_014295</name>
</gene>